<feature type="region of interest" description="Disordered" evidence="5">
    <location>
        <begin position="101"/>
        <end position="127"/>
    </location>
</feature>
<gene>
    <name evidence="7" type="ORF">WMO26_09010</name>
</gene>
<accession>A0ABV1E0X3</accession>
<feature type="domain" description="4Fe-4S ferredoxin-type" evidence="6">
    <location>
        <begin position="36"/>
        <end position="65"/>
    </location>
</feature>
<sequence length="127" mass="14242">MNMMNFTRVALKNLFSKPVTRPYPAQPRDYPARTRGQVAIDMDACILCGMCMRKCPAGAIQVDRAARTWSIERFGCIQCNSCVESCPKKCLHMEQSYPQPDAHKRVDTVEKPPEPPKEPPATAAKSE</sequence>
<dbReference type="InterPro" id="IPR017900">
    <property type="entry name" value="4Fe4S_Fe_S_CS"/>
</dbReference>
<dbReference type="PROSITE" id="PS51379">
    <property type="entry name" value="4FE4S_FER_2"/>
    <property type="match status" value="2"/>
</dbReference>
<evidence type="ECO:0000256" key="3">
    <source>
        <dbReference type="ARBA" id="ARBA00023004"/>
    </source>
</evidence>
<feature type="compositionally biased region" description="Basic and acidic residues" evidence="5">
    <location>
        <begin position="101"/>
        <end position="117"/>
    </location>
</feature>
<organism evidence="7 8">
    <name type="scientific">Solibaculum intestinale</name>
    <dbReference type="NCBI Taxonomy" id="3133165"/>
    <lineage>
        <taxon>Bacteria</taxon>
        <taxon>Bacillati</taxon>
        <taxon>Bacillota</taxon>
        <taxon>Clostridia</taxon>
        <taxon>Eubacteriales</taxon>
        <taxon>Oscillospiraceae</taxon>
        <taxon>Solibaculum</taxon>
    </lineage>
</organism>
<dbReference type="PANTHER" id="PTHR10849">
    <property type="entry name" value="NADH DEHYDROGENASE UBIQUINONE IRON-SULFUR PROTEIN 8, MITOCHONDRIAL"/>
    <property type="match status" value="1"/>
</dbReference>
<proteinExistence type="predicted"/>
<dbReference type="Proteomes" id="UP001489509">
    <property type="component" value="Unassembled WGS sequence"/>
</dbReference>
<evidence type="ECO:0000256" key="1">
    <source>
        <dbReference type="ARBA" id="ARBA00022485"/>
    </source>
</evidence>
<dbReference type="EMBL" id="JBBMFD010000015">
    <property type="protein sequence ID" value="MEQ2440963.1"/>
    <property type="molecule type" value="Genomic_DNA"/>
</dbReference>
<evidence type="ECO:0000313" key="8">
    <source>
        <dbReference type="Proteomes" id="UP001489509"/>
    </source>
</evidence>
<dbReference type="PROSITE" id="PS00198">
    <property type="entry name" value="4FE4S_FER_1"/>
    <property type="match status" value="2"/>
</dbReference>
<dbReference type="RefSeq" id="WP_349219784.1">
    <property type="nucleotide sequence ID" value="NZ_JBBMFD010000015.1"/>
</dbReference>
<keyword evidence="8" id="KW-1185">Reference proteome</keyword>
<dbReference type="Gene3D" id="3.30.70.3270">
    <property type="match status" value="1"/>
</dbReference>
<keyword evidence="1" id="KW-0004">4Fe-4S</keyword>
<reference evidence="7 8" key="1">
    <citation type="submission" date="2024-03" db="EMBL/GenBank/DDBJ databases">
        <title>Human intestinal bacterial collection.</title>
        <authorList>
            <person name="Pauvert C."/>
            <person name="Hitch T.C.A."/>
            <person name="Clavel T."/>
        </authorList>
    </citation>
    <scope>NUCLEOTIDE SEQUENCE [LARGE SCALE GENOMIC DNA]</scope>
    <source>
        <strain evidence="7 8">CLA-JM-H44</strain>
    </source>
</reference>
<evidence type="ECO:0000256" key="4">
    <source>
        <dbReference type="ARBA" id="ARBA00023014"/>
    </source>
</evidence>
<keyword evidence="2" id="KW-0479">Metal-binding</keyword>
<evidence type="ECO:0000256" key="5">
    <source>
        <dbReference type="SAM" id="MobiDB-lite"/>
    </source>
</evidence>
<dbReference type="Pfam" id="PF13187">
    <property type="entry name" value="Fer4_9"/>
    <property type="match status" value="1"/>
</dbReference>
<keyword evidence="4" id="KW-0411">Iron-sulfur</keyword>
<evidence type="ECO:0000256" key="2">
    <source>
        <dbReference type="ARBA" id="ARBA00022723"/>
    </source>
</evidence>
<dbReference type="InterPro" id="IPR017896">
    <property type="entry name" value="4Fe4S_Fe-S-bd"/>
</dbReference>
<name>A0ABV1E0X3_9FIRM</name>
<comment type="caution">
    <text evidence="7">The sequence shown here is derived from an EMBL/GenBank/DDBJ whole genome shotgun (WGS) entry which is preliminary data.</text>
</comment>
<keyword evidence="3" id="KW-0408">Iron</keyword>
<feature type="domain" description="4Fe-4S ferredoxin-type" evidence="6">
    <location>
        <begin position="67"/>
        <end position="96"/>
    </location>
</feature>
<dbReference type="SUPFAM" id="SSF46548">
    <property type="entry name" value="alpha-helical ferredoxin"/>
    <property type="match status" value="1"/>
</dbReference>
<evidence type="ECO:0000259" key="6">
    <source>
        <dbReference type="PROSITE" id="PS51379"/>
    </source>
</evidence>
<dbReference type="InterPro" id="IPR010226">
    <property type="entry name" value="NADH_quinone_OxRdtase_chainI"/>
</dbReference>
<protein>
    <submittedName>
        <fullName evidence="7">4Fe-4S dicluster domain-containing protein</fullName>
    </submittedName>
</protein>
<evidence type="ECO:0000313" key="7">
    <source>
        <dbReference type="EMBL" id="MEQ2440963.1"/>
    </source>
</evidence>